<gene>
    <name evidence="2" type="ORF">PX52LOC_04704</name>
</gene>
<keyword evidence="1" id="KW-0812">Transmembrane</keyword>
<dbReference type="AlphaFoldDB" id="A0A5C1AGE1"/>
<feature type="transmembrane region" description="Helical" evidence="1">
    <location>
        <begin position="31"/>
        <end position="52"/>
    </location>
</feature>
<sequence length="57" mass="6077">MSDPKKSSAWAAFEARQRRERRAAHPPSWGWAKAVGVVVIGVGLGALAVYLFGPAAK</sequence>
<proteinExistence type="predicted"/>
<reference evidence="3" key="1">
    <citation type="submission" date="2019-08" db="EMBL/GenBank/DDBJ databases">
        <title>Limnoglobus roseus gen. nov., sp. nov., a novel freshwater planctomycete with a giant genome from the family Gemmataceae.</title>
        <authorList>
            <person name="Kulichevskaya I.S."/>
            <person name="Naumoff D.G."/>
            <person name="Miroshnikov K."/>
            <person name="Ivanova A."/>
            <person name="Philippov D.A."/>
            <person name="Hakobyan A."/>
            <person name="Rijpstra I.C."/>
            <person name="Sinninghe Damste J.S."/>
            <person name="Liesack W."/>
            <person name="Dedysh S.N."/>
        </authorList>
    </citation>
    <scope>NUCLEOTIDE SEQUENCE [LARGE SCALE GENOMIC DNA]</scope>
    <source>
        <strain evidence="3">PX52</strain>
    </source>
</reference>
<name>A0A5C1AGE1_9BACT</name>
<dbReference type="RefSeq" id="WP_168219152.1">
    <property type="nucleotide sequence ID" value="NZ_CP042425.1"/>
</dbReference>
<evidence type="ECO:0000313" key="2">
    <source>
        <dbReference type="EMBL" id="QEL17705.1"/>
    </source>
</evidence>
<keyword evidence="1" id="KW-0472">Membrane</keyword>
<protein>
    <submittedName>
        <fullName evidence="2">Uncharacterized protein</fullName>
    </submittedName>
</protein>
<dbReference type="Proteomes" id="UP000324974">
    <property type="component" value="Chromosome"/>
</dbReference>
<evidence type="ECO:0000256" key="1">
    <source>
        <dbReference type="SAM" id="Phobius"/>
    </source>
</evidence>
<dbReference type="EMBL" id="CP042425">
    <property type="protein sequence ID" value="QEL17705.1"/>
    <property type="molecule type" value="Genomic_DNA"/>
</dbReference>
<keyword evidence="3" id="KW-1185">Reference proteome</keyword>
<dbReference type="KEGG" id="lrs:PX52LOC_04704"/>
<keyword evidence="1" id="KW-1133">Transmembrane helix</keyword>
<organism evidence="2 3">
    <name type="scientific">Limnoglobus roseus</name>
    <dbReference type="NCBI Taxonomy" id="2598579"/>
    <lineage>
        <taxon>Bacteria</taxon>
        <taxon>Pseudomonadati</taxon>
        <taxon>Planctomycetota</taxon>
        <taxon>Planctomycetia</taxon>
        <taxon>Gemmatales</taxon>
        <taxon>Gemmataceae</taxon>
        <taxon>Limnoglobus</taxon>
    </lineage>
</organism>
<evidence type="ECO:0000313" key="3">
    <source>
        <dbReference type="Proteomes" id="UP000324974"/>
    </source>
</evidence>
<accession>A0A5C1AGE1</accession>